<dbReference type="InterPro" id="IPR027417">
    <property type="entry name" value="P-loop_NTPase"/>
</dbReference>
<proteinExistence type="inferred from homology"/>
<evidence type="ECO:0000256" key="4">
    <source>
        <dbReference type="ARBA" id="ARBA00022481"/>
    </source>
</evidence>
<evidence type="ECO:0000313" key="11">
    <source>
        <dbReference type="Proteomes" id="UP000053611"/>
    </source>
</evidence>
<dbReference type="InterPro" id="IPR003578">
    <property type="entry name" value="Small_GTPase_Rho"/>
</dbReference>
<organism evidence="10 11">
    <name type="scientific">Cutaneotrichosporon oleaginosum</name>
    <dbReference type="NCBI Taxonomy" id="879819"/>
    <lineage>
        <taxon>Eukaryota</taxon>
        <taxon>Fungi</taxon>
        <taxon>Dikarya</taxon>
        <taxon>Basidiomycota</taxon>
        <taxon>Agaricomycotina</taxon>
        <taxon>Tremellomycetes</taxon>
        <taxon>Trichosporonales</taxon>
        <taxon>Trichosporonaceae</taxon>
        <taxon>Cutaneotrichosporon</taxon>
    </lineage>
</organism>
<dbReference type="GeneID" id="28981940"/>
<gene>
    <name evidence="10" type="ORF">CC85DRAFT_273777</name>
</gene>
<comment type="similarity">
    <text evidence="2">Belongs to the small GTPase superfamily. Rho family.</text>
</comment>
<dbReference type="PROSITE" id="PS51420">
    <property type="entry name" value="RHO"/>
    <property type="match status" value="1"/>
</dbReference>
<evidence type="ECO:0000256" key="8">
    <source>
        <dbReference type="ARBA" id="ARBA00023288"/>
    </source>
</evidence>
<dbReference type="GO" id="GO:0005525">
    <property type="term" value="F:GTP binding"/>
    <property type="evidence" value="ECO:0007669"/>
    <property type="project" value="UniProtKB-KW"/>
</dbReference>
<dbReference type="SMART" id="SM00175">
    <property type="entry name" value="RAB"/>
    <property type="match status" value="1"/>
</dbReference>
<dbReference type="GO" id="GO:0003924">
    <property type="term" value="F:GTPase activity"/>
    <property type="evidence" value="ECO:0007669"/>
    <property type="project" value="InterPro"/>
</dbReference>
<dbReference type="Gene3D" id="3.40.50.300">
    <property type="entry name" value="P-loop containing nucleotide triphosphate hydrolases"/>
    <property type="match status" value="1"/>
</dbReference>
<dbReference type="STRING" id="879819.A0A0J0XP10"/>
<comment type="subcellular location">
    <subcellularLocation>
        <location evidence="1">Cell membrane</location>
        <topology evidence="1">Lipid-anchor</topology>
        <orientation evidence="1">Cytoplasmic side</orientation>
    </subcellularLocation>
</comment>
<dbReference type="OrthoDB" id="8830751at2759"/>
<dbReference type="EMBL" id="KQ087201">
    <property type="protein sequence ID" value="KLT42835.1"/>
    <property type="molecule type" value="Genomic_DNA"/>
</dbReference>
<keyword evidence="4" id="KW-0488">Methylation</keyword>
<evidence type="ECO:0000256" key="9">
    <source>
        <dbReference type="ARBA" id="ARBA00023289"/>
    </source>
</evidence>
<dbReference type="FunFam" id="3.40.50.300:FF:000983">
    <property type="entry name" value="Rho family GTPase"/>
    <property type="match status" value="1"/>
</dbReference>
<keyword evidence="6" id="KW-0342">GTP-binding</keyword>
<reference evidence="10 11" key="1">
    <citation type="submission" date="2015-03" db="EMBL/GenBank/DDBJ databases">
        <title>Genomics and transcriptomics of the oil-accumulating basidiomycete yeast T. oleaginosus allow insights into substrate utilization and the diverse evolutionary trajectories of mating systems in fungi.</title>
        <authorList>
            <consortium name="DOE Joint Genome Institute"/>
            <person name="Kourist R."/>
            <person name="Kracht O."/>
            <person name="Bracharz F."/>
            <person name="Lipzen A."/>
            <person name="Nolan M."/>
            <person name="Ohm R."/>
            <person name="Grigoriev I."/>
            <person name="Sun S."/>
            <person name="Heitman J."/>
            <person name="Bruck T."/>
            <person name="Nowrousian M."/>
        </authorList>
    </citation>
    <scope>NUCLEOTIDE SEQUENCE [LARGE SCALE GENOMIC DNA]</scope>
    <source>
        <strain evidence="10 11">IBC0246</strain>
    </source>
</reference>
<dbReference type="Proteomes" id="UP000053611">
    <property type="component" value="Unassembled WGS sequence"/>
</dbReference>
<dbReference type="InterPro" id="IPR005225">
    <property type="entry name" value="Small_GTP-bd"/>
</dbReference>
<keyword evidence="9" id="KW-0636">Prenylation</keyword>
<dbReference type="PANTHER" id="PTHR24072">
    <property type="entry name" value="RHO FAMILY GTPASE"/>
    <property type="match status" value="1"/>
</dbReference>
<dbReference type="SMART" id="SM00173">
    <property type="entry name" value="RAS"/>
    <property type="match status" value="1"/>
</dbReference>
<dbReference type="PROSITE" id="PS51419">
    <property type="entry name" value="RAB"/>
    <property type="match status" value="1"/>
</dbReference>
<name>A0A0J0XP10_9TREE</name>
<dbReference type="SUPFAM" id="SSF52540">
    <property type="entry name" value="P-loop containing nucleoside triphosphate hydrolases"/>
    <property type="match status" value="1"/>
</dbReference>
<evidence type="ECO:0000256" key="5">
    <source>
        <dbReference type="ARBA" id="ARBA00022741"/>
    </source>
</evidence>
<evidence type="ECO:0000256" key="7">
    <source>
        <dbReference type="ARBA" id="ARBA00023136"/>
    </source>
</evidence>
<evidence type="ECO:0000256" key="2">
    <source>
        <dbReference type="ARBA" id="ARBA00010142"/>
    </source>
</evidence>
<evidence type="ECO:0000256" key="1">
    <source>
        <dbReference type="ARBA" id="ARBA00004342"/>
    </source>
</evidence>
<keyword evidence="8" id="KW-0449">Lipoprotein</keyword>
<protein>
    <submittedName>
        <fullName evidence="10">Uncharacterized protein</fullName>
    </submittedName>
</protein>
<keyword evidence="3" id="KW-1003">Cell membrane</keyword>
<dbReference type="SMART" id="SM00174">
    <property type="entry name" value="RHO"/>
    <property type="match status" value="1"/>
</dbReference>
<keyword evidence="7" id="KW-0472">Membrane</keyword>
<dbReference type="PRINTS" id="PR00449">
    <property type="entry name" value="RASTRNSFRMNG"/>
</dbReference>
<dbReference type="NCBIfam" id="TIGR00231">
    <property type="entry name" value="small_GTP"/>
    <property type="match status" value="1"/>
</dbReference>
<dbReference type="InterPro" id="IPR001806">
    <property type="entry name" value="Small_GTPase"/>
</dbReference>
<evidence type="ECO:0000256" key="3">
    <source>
        <dbReference type="ARBA" id="ARBA00022475"/>
    </source>
</evidence>
<sequence>MVKPIPRKLVVVGDGGCGKSSLLTVFTKGFFPTNYEPTVFENYIETVDVDGQPVELSLWDTAGQEDFDRLRSLSYLDTHVVLVCFSVDDPVSLENVEEKWGPEVNKHCPGVKIILTALKCDLRDNEKGDAQVSHDDGLAAARKLKASRYLECSAKANRGVQETIIEAARLSLSSRAKGAPRRSLPSCCVIS</sequence>
<dbReference type="AlphaFoldDB" id="A0A0J0XP10"/>
<dbReference type="PROSITE" id="PS51421">
    <property type="entry name" value="RAS"/>
    <property type="match status" value="1"/>
</dbReference>
<evidence type="ECO:0000256" key="6">
    <source>
        <dbReference type="ARBA" id="ARBA00023134"/>
    </source>
</evidence>
<keyword evidence="5" id="KW-0547">Nucleotide-binding</keyword>
<evidence type="ECO:0000313" key="10">
    <source>
        <dbReference type="EMBL" id="KLT42835.1"/>
    </source>
</evidence>
<accession>A0A0J0XP10</accession>
<dbReference type="GO" id="GO:0007264">
    <property type="term" value="P:small GTPase-mediated signal transduction"/>
    <property type="evidence" value="ECO:0007669"/>
    <property type="project" value="InterPro"/>
</dbReference>
<dbReference type="Pfam" id="PF00071">
    <property type="entry name" value="Ras"/>
    <property type="match status" value="1"/>
</dbReference>
<dbReference type="GO" id="GO:0005886">
    <property type="term" value="C:plasma membrane"/>
    <property type="evidence" value="ECO:0007669"/>
    <property type="project" value="UniProtKB-SubCell"/>
</dbReference>
<keyword evidence="11" id="KW-1185">Reference proteome</keyword>